<evidence type="ECO:0000256" key="1">
    <source>
        <dbReference type="SAM" id="Coils"/>
    </source>
</evidence>
<dbReference type="EMBL" id="BNJQ01000003">
    <property type="protein sequence ID" value="GHP02676.1"/>
    <property type="molecule type" value="Genomic_DNA"/>
</dbReference>
<feature type="coiled-coil region" evidence="1">
    <location>
        <begin position="203"/>
        <end position="230"/>
    </location>
</feature>
<gene>
    <name evidence="2" type="ORF">PPROV_000143100</name>
</gene>
<organism evidence="2 3">
    <name type="scientific">Pycnococcus provasolii</name>
    <dbReference type="NCBI Taxonomy" id="41880"/>
    <lineage>
        <taxon>Eukaryota</taxon>
        <taxon>Viridiplantae</taxon>
        <taxon>Chlorophyta</taxon>
        <taxon>Pseudoscourfieldiophyceae</taxon>
        <taxon>Pseudoscourfieldiales</taxon>
        <taxon>Pycnococcaceae</taxon>
        <taxon>Pycnococcus</taxon>
    </lineage>
</organism>
<evidence type="ECO:0000313" key="3">
    <source>
        <dbReference type="Proteomes" id="UP000660262"/>
    </source>
</evidence>
<name>A0A830H638_9CHLO</name>
<dbReference type="Proteomes" id="UP000660262">
    <property type="component" value="Unassembled WGS sequence"/>
</dbReference>
<keyword evidence="1" id="KW-0175">Coiled coil</keyword>
<protein>
    <submittedName>
        <fullName evidence="2">Uncharacterized protein</fullName>
    </submittedName>
</protein>
<keyword evidence="3" id="KW-1185">Reference proteome</keyword>
<comment type="caution">
    <text evidence="2">The sequence shown here is derived from an EMBL/GenBank/DDBJ whole genome shotgun (WGS) entry which is preliminary data.</text>
</comment>
<evidence type="ECO:0000313" key="2">
    <source>
        <dbReference type="EMBL" id="GHP02676.1"/>
    </source>
</evidence>
<accession>A0A830H638</accession>
<dbReference type="AlphaFoldDB" id="A0A830H638"/>
<proteinExistence type="predicted"/>
<sequence>MEQTREHAGARMAPAETSGAMYERTQAVKHAHRPFVRVSVPRCAAPTSCRLRQPHHWTASQPALRPGSANFAARMTRRVRRAESSENAAGQLKAGERYAAALAGGLDRDTVALRRLVEDARFADPGFDVAGSDAAEALRPLGPAVTTAKALGALYETQDFADEASATVSHALKRLGDMDQMHARVSDEVVVMGTLLAQRREQAAVLQAEMRARKQKLAEMQRRNRELRHVVACEANRYDWRPAVL</sequence>
<reference evidence="2" key="1">
    <citation type="submission" date="2020-10" db="EMBL/GenBank/DDBJ databases">
        <title>Unveiling of a novel bifunctional photoreceptor, Dualchrome1, isolated from a cosmopolitan green alga.</title>
        <authorList>
            <person name="Suzuki S."/>
            <person name="Kawachi M."/>
        </authorList>
    </citation>
    <scope>NUCLEOTIDE SEQUENCE</scope>
    <source>
        <strain evidence="2">NIES 2893</strain>
    </source>
</reference>